<sequence length="122" mass="12273">MDITKVHYDPAAAITVKAKKKIPAGTFVVPADDIVGRTPVVDIAAADAYPFGVVAHDVDKDGYVTVYRAGHVLDALAAGTFVAGDKLSTAADGKVVKAAAGPVVAIALTKGTSGKSATIALL</sequence>
<evidence type="ECO:0008006" key="3">
    <source>
        <dbReference type="Google" id="ProtNLM"/>
    </source>
</evidence>
<dbReference type="EMBL" id="ACEB01000017">
    <property type="protein sequence ID" value="EEG27398.1"/>
    <property type="molecule type" value="Genomic_DNA"/>
</dbReference>
<dbReference type="InterPro" id="IPR011231">
    <property type="entry name" value="Phage_VT1-Sakai_H0018"/>
</dbReference>
<dbReference type="AlphaFoldDB" id="C0E256"/>
<organism evidence="1 2">
    <name type="scientific">Corynebacterium matruchotii ATCC 33806</name>
    <dbReference type="NCBI Taxonomy" id="566549"/>
    <lineage>
        <taxon>Bacteria</taxon>
        <taxon>Bacillati</taxon>
        <taxon>Actinomycetota</taxon>
        <taxon>Actinomycetes</taxon>
        <taxon>Mycobacteriales</taxon>
        <taxon>Corynebacteriaceae</taxon>
        <taxon>Corynebacterium</taxon>
    </lineage>
</organism>
<dbReference type="RefSeq" id="WP_005520616.1">
    <property type="nucleotide sequence ID" value="NZ_EQ973329.1"/>
</dbReference>
<gene>
    <name evidence="1" type="ORF">CORMATOL_01061</name>
</gene>
<dbReference type="Pfam" id="PF09956">
    <property type="entry name" value="Phage_cement_2"/>
    <property type="match status" value="1"/>
</dbReference>
<dbReference type="HOGENOM" id="CLU_2022859_0_0_11"/>
<evidence type="ECO:0000313" key="2">
    <source>
        <dbReference type="Proteomes" id="UP000006247"/>
    </source>
</evidence>
<protein>
    <recommendedName>
        <fullName evidence="3">DUF2190 family protein</fullName>
    </recommendedName>
</protein>
<accession>C0E256</accession>
<comment type="caution">
    <text evidence="1">The sequence shown here is derived from an EMBL/GenBank/DDBJ whole genome shotgun (WGS) entry which is preliminary data.</text>
</comment>
<name>C0E256_9CORY</name>
<dbReference type="Proteomes" id="UP000006247">
    <property type="component" value="Unassembled WGS sequence"/>
</dbReference>
<evidence type="ECO:0000313" key="1">
    <source>
        <dbReference type="EMBL" id="EEG27398.1"/>
    </source>
</evidence>
<reference evidence="1 2" key="1">
    <citation type="submission" date="2009-01" db="EMBL/GenBank/DDBJ databases">
        <authorList>
            <person name="Fulton L."/>
            <person name="Clifton S."/>
            <person name="Chinwalla A.T."/>
            <person name="Mitreva M."/>
            <person name="Sodergren E."/>
            <person name="Weinstock G."/>
            <person name="Clifton S."/>
            <person name="Dooling D.J."/>
            <person name="Fulton B."/>
            <person name="Minx P."/>
            <person name="Pepin K.H."/>
            <person name="Johnson M."/>
            <person name="Bhonagiri V."/>
            <person name="Nash W.E."/>
            <person name="Mardis E.R."/>
            <person name="Wilson R.K."/>
        </authorList>
    </citation>
    <scope>NUCLEOTIDE SEQUENCE [LARGE SCALE GENOMIC DNA]</scope>
    <source>
        <strain evidence="1 2">ATCC 33806</strain>
    </source>
</reference>
<proteinExistence type="predicted"/>